<evidence type="ECO:0000313" key="1">
    <source>
        <dbReference type="EMBL" id="OWY95933.1"/>
    </source>
</evidence>
<keyword evidence="2" id="KW-1185">Reference proteome</keyword>
<comment type="caution">
    <text evidence="1">The sequence shown here is derived from an EMBL/GenBank/DDBJ whole genome shotgun (WGS) entry which is preliminary data.</text>
</comment>
<name>A0A225USF4_9STRA</name>
<sequence length="137" mass="15566">MADADGEGGVGNRPAPGPQDFVTYAEELGRWVLYGYSGLREALSDVEMRSLFHRHRQTRSKPVTATRAVTMTSLDQAWTSFVHRWNTEGVTRFIPSLERREAEHRARSVSALAKRIHDIGYDTDRDCCYMHYVMGCA</sequence>
<gene>
    <name evidence="1" type="ORF">PHMEG_00033926</name>
</gene>
<dbReference type="OrthoDB" id="108311at2759"/>
<accession>A0A225USF4</accession>
<proteinExistence type="predicted"/>
<organism evidence="1 2">
    <name type="scientific">Phytophthora megakarya</name>
    <dbReference type="NCBI Taxonomy" id="4795"/>
    <lineage>
        <taxon>Eukaryota</taxon>
        <taxon>Sar</taxon>
        <taxon>Stramenopiles</taxon>
        <taxon>Oomycota</taxon>
        <taxon>Peronosporomycetes</taxon>
        <taxon>Peronosporales</taxon>
        <taxon>Peronosporaceae</taxon>
        <taxon>Phytophthora</taxon>
    </lineage>
</organism>
<dbReference type="AlphaFoldDB" id="A0A225USF4"/>
<dbReference type="EMBL" id="NBNE01012295">
    <property type="protein sequence ID" value="OWY95933.1"/>
    <property type="molecule type" value="Genomic_DNA"/>
</dbReference>
<reference evidence="2" key="1">
    <citation type="submission" date="2017-03" db="EMBL/GenBank/DDBJ databases">
        <title>Phytopthora megakarya and P. palmivora, two closely related causual agents of cacao black pod achieved similar genome size and gene model numbers by different mechanisms.</title>
        <authorList>
            <person name="Ali S."/>
            <person name="Shao J."/>
            <person name="Larry D.J."/>
            <person name="Kronmiller B."/>
            <person name="Shen D."/>
            <person name="Strem M.D."/>
            <person name="Melnick R.L."/>
            <person name="Guiltinan M.J."/>
            <person name="Tyler B.M."/>
            <person name="Meinhardt L.W."/>
            <person name="Bailey B.A."/>
        </authorList>
    </citation>
    <scope>NUCLEOTIDE SEQUENCE [LARGE SCALE GENOMIC DNA]</scope>
    <source>
        <strain evidence="2">zdho120</strain>
    </source>
</reference>
<dbReference type="Proteomes" id="UP000198211">
    <property type="component" value="Unassembled WGS sequence"/>
</dbReference>
<protein>
    <submittedName>
        <fullName evidence="1">Uncharacterized protein</fullName>
    </submittedName>
</protein>
<evidence type="ECO:0000313" key="2">
    <source>
        <dbReference type="Proteomes" id="UP000198211"/>
    </source>
</evidence>